<dbReference type="EMBL" id="ML120413">
    <property type="protein sequence ID" value="RPA96610.1"/>
    <property type="molecule type" value="Genomic_DNA"/>
</dbReference>
<dbReference type="OrthoDB" id="2142759at2759"/>
<evidence type="ECO:0000313" key="2">
    <source>
        <dbReference type="Proteomes" id="UP000276215"/>
    </source>
</evidence>
<proteinExistence type="predicted"/>
<dbReference type="STRING" id="1336337.A0A3N4JJM1"/>
<keyword evidence="2" id="KW-1185">Reference proteome</keyword>
<gene>
    <name evidence="1" type="ORF">L873DRAFT_1924702</name>
</gene>
<protein>
    <submittedName>
        <fullName evidence="1">Uncharacterized protein</fullName>
    </submittedName>
</protein>
<name>A0A3N4JJM1_9PEZI</name>
<accession>A0A3N4JJM1</accession>
<reference evidence="1 2" key="1">
    <citation type="journal article" date="2018" name="Nat. Ecol. Evol.">
        <title>Pezizomycetes genomes reveal the molecular basis of ectomycorrhizal truffle lifestyle.</title>
        <authorList>
            <person name="Murat C."/>
            <person name="Payen T."/>
            <person name="Noel B."/>
            <person name="Kuo A."/>
            <person name="Morin E."/>
            <person name="Chen J."/>
            <person name="Kohler A."/>
            <person name="Krizsan K."/>
            <person name="Balestrini R."/>
            <person name="Da Silva C."/>
            <person name="Montanini B."/>
            <person name="Hainaut M."/>
            <person name="Levati E."/>
            <person name="Barry K.W."/>
            <person name="Belfiori B."/>
            <person name="Cichocki N."/>
            <person name="Clum A."/>
            <person name="Dockter R.B."/>
            <person name="Fauchery L."/>
            <person name="Guy J."/>
            <person name="Iotti M."/>
            <person name="Le Tacon F."/>
            <person name="Lindquist E.A."/>
            <person name="Lipzen A."/>
            <person name="Malagnac F."/>
            <person name="Mello A."/>
            <person name="Molinier V."/>
            <person name="Miyauchi S."/>
            <person name="Poulain J."/>
            <person name="Riccioni C."/>
            <person name="Rubini A."/>
            <person name="Sitrit Y."/>
            <person name="Splivallo R."/>
            <person name="Traeger S."/>
            <person name="Wang M."/>
            <person name="Zifcakova L."/>
            <person name="Wipf D."/>
            <person name="Zambonelli A."/>
            <person name="Paolocci F."/>
            <person name="Nowrousian M."/>
            <person name="Ottonello S."/>
            <person name="Baldrian P."/>
            <person name="Spatafora J.W."/>
            <person name="Henrissat B."/>
            <person name="Nagy L.G."/>
            <person name="Aury J.M."/>
            <person name="Wincker P."/>
            <person name="Grigoriev I.V."/>
            <person name="Bonfante P."/>
            <person name="Martin F.M."/>
        </authorList>
    </citation>
    <scope>NUCLEOTIDE SEQUENCE [LARGE SCALE GENOMIC DNA]</scope>
    <source>
        <strain evidence="1 2">120613-1</strain>
    </source>
</reference>
<sequence>MDMNNTMRSLKIDSSQNAFLLLKTVQRMCNQYLISIKPGKSCKVVVLTIDLLDHDGRILDPECQNPADPHHLSDQLLS</sequence>
<dbReference type="AlphaFoldDB" id="A0A3N4JJM1"/>
<evidence type="ECO:0000313" key="1">
    <source>
        <dbReference type="EMBL" id="RPA96610.1"/>
    </source>
</evidence>
<dbReference type="Proteomes" id="UP000276215">
    <property type="component" value="Unassembled WGS sequence"/>
</dbReference>
<organism evidence="1 2">
    <name type="scientific">Choiromyces venosus 120613-1</name>
    <dbReference type="NCBI Taxonomy" id="1336337"/>
    <lineage>
        <taxon>Eukaryota</taxon>
        <taxon>Fungi</taxon>
        <taxon>Dikarya</taxon>
        <taxon>Ascomycota</taxon>
        <taxon>Pezizomycotina</taxon>
        <taxon>Pezizomycetes</taxon>
        <taxon>Pezizales</taxon>
        <taxon>Tuberaceae</taxon>
        <taxon>Choiromyces</taxon>
    </lineage>
</organism>